<dbReference type="AlphaFoldDB" id="A0A3P6RGA5"/>
<name>A0A3P6RGA5_CYLGO</name>
<feature type="compositionally biased region" description="Polar residues" evidence="1">
    <location>
        <begin position="138"/>
        <end position="153"/>
    </location>
</feature>
<dbReference type="EMBL" id="UYRV01016666">
    <property type="protein sequence ID" value="VDK62332.1"/>
    <property type="molecule type" value="Genomic_DNA"/>
</dbReference>
<evidence type="ECO:0000313" key="3">
    <source>
        <dbReference type="Proteomes" id="UP000271889"/>
    </source>
</evidence>
<dbReference type="Proteomes" id="UP000271889">
    <property type="component" value="Unassembled WGS sequence"/>
</dbReference>
<evidence type="ECO:0000313" key="2">
    <source>
        <dbReference type="EMBL" id="VDK62332.1"/>
    </source>
</evidence>
<proteinExistence type="predicted"/>
<accession>A0A3P6RGA5</accession>
<organism evidence="2 3">
    <name type="scientific">Cylicostephanus goldi</name>
    <name type="common">Nematode worm</name>
    <dbReference type="NCBI Taxonomy" id="71465"/>
    <lineage>
        <taxon>Eukaryota</taxon>
        <taxon>Metazoa</taxon>
        <taxon>Ecdysozoa</taxon>
        <taxon>Nematoda</taxon>
        <taxon>Chromadorea</taxon>
        <taxon>Rhabditida</taxon>
        <taxon>Rhabditina</taxon>
        <taxon>Rhabditomorpha</taxon>
        <taxon>Strongyloidea</taxon>
        <taxon>Strongylidae</taxon>
        <taxon>Cylicostephanus</taxon>
    </lineage>
</organism>
<evidence type="ECO:0000256" key="1">
    <source>
        <dbReference type="SAM" id="MobiDB-lite"/>
    </source>
</evidence>
<reference evidence="2 3" key="1">
    <citation type="submission" date="2018-11" db="EMBL/GenBank/DDBJ databases">
        <authorList>
            <consortium name="Pathogen Informatics"/>
        </authorList>
    </citation>
    <scope>NUCLEOTIDE SEQUENCE [LARGE SCALE GENOMIC DNA]</scope>
</reference>
<feature type="region of interest" description="Disordered" evidence="1">
    <location>
        <begin position="118"/>
        <end position="153"/>
    </location>
</feature>
<sequence length="181" mass="20237">MQPAFGEKLPRSLRQQIDVLAHGRGCQAACSNASAEYLSIDRELELRSDLRTPISPYSDAYWSYRKNELDSRELAQKVTAQDIESYVGSGMVNTGEISEQHYDPYATKKVSGEAYVKYPNTVPRSESGKRSEPEMSDSETLLPQPSLYSESDATLVQDESLHYDVSRVEVEKFCVASPSGR</sequence>
<gene>
    <name evidence="2" type="ORF">CGOC_LOCUS5476</name>
</gene>
<protein>
    <submittedName>
        <fullName evidence="2">Uncharacterized protein</fullName>
    </submittedName>
</protein>
<keyword evidence="3" id="KW-1185">Reference proteome</keyword>